<comment type="cofactor">
    <cofactor evidence="5">
        <name>Mg(2+)</name>
        <dbReference type="ChEBI" id="CHEBI:18420"/>
    </cofactor>
</comment>
<dbReference type="EMBL" id="LJYW01000001">
    <property type="protein sequence ID" value="KPL51126.1"/>
    <property type="molecule type" value="Genomic_DNA"/>
</dbReference>
<reference evidence="6 7" key="1">
    <citation type="submission" date="2015-09" db="EMBL/GenBank/DDBJ databases">
        <authorList>
            <person name="Jackson K.R."/>
            <person name="Lunt B.L."/>
            <person name="Fisher J.N.B."/>
            <person name="Gardner A.V."/>
            <person name="Bailey M.E."/>
            <person name="Deus L.M."/>
            <person name="Earl A.S."/>
            <person name="Gibby P.D."/>
            <person name="Hartmann K.A."/>
            <person name="Liu J.E."/>
            <person name="Manci A.M."/>
            <person name="Nielsen D.A."/>
            <person name="Solomon M.B."/>
            <person name="Breakwell D.P."/>
            <person name="Burnett S.H."/>
            <person name="Grose J.H."/>
        </authorList>
    </citation>
    <scope>NUCLEOTIDE SEQUENCE [LARGE SCALE GENOMIC DNA]</scope>
    <source>
        <strain evidence="6 7">16</strain>
    </source>
</reference>
<keyword evidence="6" id="KW-0808">Transferase</keyword>
<keyword evidence="5" id="KW-0460">Magnesium</keyword>
<evidence type="ECO:0000256" key="3">
    <source>
        <dbReference type="ARBA" id="ARBA00029596"/>
    </source>
</evidence>
<dbReference type="RefSeq" id="WP_054357289.1">
    <property type="nucleotide sequence ID" value="NZ_LJYW01000001.1"/>
</dbReference>
<dbReference type="InterPro" id="IPR036704">
    <property type="entry name" value="RraA/RraA-like_sf"/>
</dbReference>
<evidence type="ECO:0000256" key="2">
    <source>
        <dbReference type="ARBA" id="ARBA00016549"/>
    </source>
</evidence>
<comment type="cofactor">
    <cofactor evidence="1">
        <name>a divalent metal cation</name>
        <dbReference type="ChEBI" id="CHEBI:60240"/>
    </cofactor>
</comment>
<feature type="binding site" evidence="5">
    <location>
        <begin position="99"/>
        <end position="102"/>
    </location>
    <ligand>
        <name>substrate</name>
    </ligand>
</feature>
<dbReference type="Pfam" id="PF03737">
    <property type="entry name" value="RraA-like"/>
    <property type="match status" value="1"/>
</dbReference>
<evidence type="ECO:0000256" key="4">
    <source>
        <dbReference type="ARBA" id="ARBA00030169"/>
    </source>
</evidence>
<feature type="binding site" evidence="5">
    <location>
        <position position="121"/>
    </location>
    <ligand>
        <name>substrate</name>
    </ligand>
</feature>
<feature type="binding site" evidence="5">
    <location>
        <position position="122"/>
    </location>
    <ligand>
        <name>Mg(2+)</name>
        <dbReference type="ChEBI" id="CHEBI:18420"/>
    </ligand>
</feature>
<dbReference type="GO" id="GO:0008168">
    <property type="term" value="F:methyltransferase activity"/>
    <property type="evidence" value="ECO:0007669"/>
    <property type="project" value="UniProtKB-KW"/>
</dbReference>
<dbReference type="AlphaFoldDB" id="A0A0P6VLV8"/>
<dbReference type="STRING" id="665126.ABB55_01920"/>
<accession>A0A0P6VLV8</accession>
<dbReference type="CDD" id="cd16841">
    <property type="entry name" value="RraA_family"/>
    <property type="match status" value="1"/>
</dbReference>
<keyword evidence="7" id="KW-1185">Reference proteome</keyword>
<dbReference type="Gene3D" id="3.50.30.40">
    <property type="entry name" value="Ribonuclease E inhibitor RraA/RraA-like"/>
    <property type="match status" value="1"/>
</dbReference>
<name>A0A0P6VLV8_9HYPH</name>
<dbReference type="SUPFAM" id="SSF89562">
    <property type="entry name" value="RraA-like"/>
    <property type="match status" value="1"/>
</dbReference>
<sequence>MPVTIHEPAVPTLSEADLARWQAVPVAVAVDLARDAGQIDPAIRPLNPPGRQPRLFGRAVTARCEPPDFGAVLHALELIRPGDVLVIAAGGHAETAMIGEIVGGELRRRGGRGFVCDGAVRDVAMLASWSDFAVFTRAITPRGPASADRGAVNVPVVIGGRLVTPGDLIIGDDDGLIALTPAFLTSRIGDAEAKLAREAEWEKKLGAGRSVMETFGLAAPVVLKA</sequence>
<comment type="caution">
    <text evidence="6">The sequence shown here is derived from an EMBL/GenBank/DDBJ whole genome shotgun (WGS) entry which is preliminary data.</text>
</comment>
<dbReference type="GO" id="GO:0046872">
    <property type="term" value="F:metal ion binding"/>
    <property type="evidence" value="ECO:0007669"/>
    <property type="project" value="UniProtKB-KW"/>
</dbReference>
<dbReference type="PANTHER" id="PTHR33254:SF4">
    <property type="entry name" value="4-HYDROXY-4-METHYL-2-OXOGLUTARATE ALDOLASE 3-RELATED"/>
    <property type="match status" value="1"/>
</dbReference>
<evidence type="ECO:0000256" key="1">
    <source>
        <dbReference type="ARBA" id="ARBA00001968"/>
    </source>
</evidence>
<dbReference type="GO" id="GO:0032259">
    <property type="term" value="P:methylation"/>
    <property type="evidence" value="ECO:0007669"/>
    <property type="project" value="UniProtKB-KW"/>
</dbReference>
<dbReference type="InterPro" id="IPR005493">
    <property type="entry name" value="RraA/RraA-like"/>
</dbReference>
<gene>
    <name evidence="6" type="ORF">ABB55_01920</name>
</gene>
<proteinExistence type="predicted"/>
<protein>
    <recommendedName>
        <fullName evidence="2">Putative 4-hydroxy-4-methyl-2-oxoglutarate aldolase</fullName>
    </recommendedName>
    <alternativeName>
        <fullName evidence="3">Regulator of ribonuclease activity homolog</fullName>
    </alternativeName>
    <alternativeName>
        <fullName evidence="4">RraA-like protein</fullName>
    </alternativeName>
</protein>
<dbReference type="PANTHER" id="PTHR33254">
    <property type="entry name" value="4-HYDROXY-4-METHYL-2-OXOGLUTARATE ALDOLASE 3-RELATED"/>
    <property type="match status" value="1"/>
</dbReference>
<evidence type="ECO:0000313" key="7">
    <source>
        <dbReference type="Proteomes" id="UP000048984"/>
    </source>
</evidence>
<evidence type="ECO:0000256" key="5">
    <source>
        <dbReference type="PIRSR" id="PIRSR605493-1"/>
    </source>
</evidence>
<dbReference type="Proteomes" id="UP000048984">
    <property type="component" value="Unassembled WGS sequence"/>
</dbReference>
<organism evidence="6 7">
    <name type="scientific">Prosthecodimorpha hirschii</name>
    <dbReference type="NCBI Taxonomy" id="665126"/>
    <lineage>
        <taxon>Bacteria</taxon>
        <taxon>Pseudomonadati</taxon>
        <taxon>Pseudomonadota</taxon>
        <taxon>Alphaproteobacteria</taxon>
        <taxon>Hyphomicrobiales</taxon>
        <taxon>Ancalomicrobiaceae</taxon>
        <taxon>Prosthecodimorpha</taxon>
    </lineage>
</organism>
<evidence type="ECO:0000313" key="6">
    <source>
        <dbReference type="EMBL" id="KPL51126.1"/>
    </source>
</evidence>
<reference evidence="6 7" key="2">
    <citation type="submission" date="2015-10" db="EMBL/GenBank/DDBJ databases">
        <title>Draft Genome Sequence of Prosthecomicrobium hirschii ATCC 27832.</title>
        <authorList>
            <person name="Daniel J."/>
            <person name="Givan S.A."/>
            <person name="Brun Y.V."/>
            <person name="Brown P.J."/>
        </authorList>
    </citation>
    <scope>NUCLEOTIDE SEQUENCE [LARGE SCALE GENOMIC DNA]</scope>
    <source>
        <strain evidence="6 7">16</strain>
    </source>
</reference>
<keyword evidence="5" id="KW-0479">Metal-binding</keyword>
<keyword evidence="6" id="KW-0489">Methyltransferase</keyword>